<organism evidence="1 2">
    <name type="scientific">Deinococcus irradiatisoli</name>
    <dbReference type="NCBI Taxonomy" id="2202254"/>
    <lineage>
        <taxon>Bacteria</taxon>
        <taxon>Thermotogati</taxon>
        <taxon>Deinococcota</taxon>
        <taxon>Deinococci</taxon>
        <taxon>Deinococcales</taxon>
        <taxon>Deinococcaceae</taxon>
        <taxon>Deinococcus</taxon>
    </lineage>
</organism>
<keyword evidence="2" id="KW-1185">Reference proteome</keyword>
<protein>
    <recommendedName>
        <fullName evidence="3">Ester cyclase</fullName>
    </recommendedName>
</protein>
<evidence type="ECO:0000313" key="2">
    <source>
        <dbReference type="Proteomes" id="UP000245368"/>
    </source>
</evidence>
<reference evidence="1 2" key="1">
    <citation type="submission" date="2018-05" db="EMBL/GenBank/DDBJ databases">
        <title>Complete Genome Sequence of Deinococcus sp. strain 17bor-2.</title>
        <authorList>
            <person name="Srinivasan S."/>
        </authorList>
    </citation>
    <scope>NUCLEOTIDE SEQUENCE [LARGE SCALE GENOMIC DNA]</scope>
    <source>
        <strain evidence="1 2">17bor-2</strain>
    </source>
</reference>
<dbReference type="AlphaFoldDB" id="A0A2Z3JNI5"/>
<gene>
    <name evidence="1" type="ORF">DKM44_05515</name>
</gene>
<evidence type="ECO:0000313" key="1">
    <source>
        <dbReference type="EMBL" id="AWN22754.1"/>
    </source>
</evidence>
<dbReference type="Gene3D" id="3.10.450.50">
    <property type="match status" value="1"/>
</dbReference>
<sequence length="153" mass="17948">MVVWRSLEETTMDHQHMRNIIRRENEELWHASNPEIYKDSSHDHRVTHTVTFGDIVGHDAHSKLTQLYLEAFSDHHMRIDHLVVEGDHAAYRITHQVKHTGTYMGIEPTGNDVKIVMSYFVRFEDDKIAESWMMWDSLLLLRQLGVEIPMGQA</sequence>
<evidence type="ECO:0008006" key="3">
    <source>
        <dbReference type="Google" id="ProtNLM"/>
    </source>
</evidence>
<dbReference type="InterPro" id="IPR032710">
    <property type="entry name" value="NTF2-like_dom_sf"/>
</dbReference>
<proteinExistence type="predicted"/>
<dbReference type="PANTHER" id="PTHR38436:SF1">
    <property type="entry name" value="ESTER CYCLASE"/>
    <property type="match status" value="1"/>
</dbReference>
<dbReference type="SUPFAM" id="SSF54427">
    <property type="entry name" value="NTF2-like"/>
    <property type="match status" value="1"/>
</dbReference>
<dbReference type="KEGG" id="dez:DKM44_05515"/>
<dbReference type="OrthoDB" id="7876517at2"/>
<dbReference type="EMBL" id="CP029494">
    <property type="protein sequence ID" value="AWN22754.1"/>
    <property type="molecule type" value="Genomic_DNA"/>
</dbReference>
<dbReference type="Proteomes" id="UP000245368">
    <property type="component" value="Chromosome"/>
</dbReference>
<dbReference type="Pfam" id="PF07366">
    <property type="entry name" value="SnoaL"/>
    <property type="match status" value="1"/>
</dbReference>
<dbReference type="PANTHER" id="PTHR38436">
    <property type="entry name" value="POLYKETIDE CYCLASE SNOAL-LIKE DOMAIN"/>
    <property type="match status" value="1"/>
</dbReference>
<name>A0A2Z3JNI5_9DEIO</name>
<accession>A0A2Z3JNI5</accession>
<dbReference type="GO" id="GO:0030638">
    <property type="term" value="P:polyketide metabolic process"/>
    <property type="evidence" value="ECO:0007669"/>
    <property type="project" value="InterPro"/>
</dbReference>
<dbReference type="InterPro" id="IPR009959">
    <property type="entry name" value="Cyclase_SnoaL-like"/>
</dbReference>